<evidence type="ECO:0000259" key="13">
    <source>
        <dbReference type="Pfam" id="PF08245"/>
    </source>
</evidence>
<dbReference type="GO" id="GO:0008841">
    <property type="term" value="F:dihydrofolate synthase activity"/>
    <property type="evidence" value="ECO:0007669"/>
    <property type="project" value="TreeGrafter"/>
</dbReference>
<dbReference type="GO" id="GO:0005737">
    <property type="term" value="C:cytoplasm"/>
    <property type="evidence" value="ECO:0007669"/>
    <property type="project" value="TreeGrafter"/>
</dbReference>
<dbReference type="Pfam" id="PF02875">
    <property type="entry name" value="Mur_ligase_C"/>
    <property type="match status" value="1"/>
</dbReference>
<keyword evidence="8" id="KW-0460">Magnesium</keyword>
<dbReference type="GO" id="GO:0005524">
    <property type="term" value="F:ATP binding"/>
    <property type="evidence" value="ECO:0007669"/>
    <property type="project" value="UniProtKB-KW"/>
</dbReference>
<dbReference type="GO" id="GO:0009252">
    <property type="term" value="P:peptidoglycan biosynthetic process"/>
    <property type="evidence" value="ECO:0007669"/>
    <property type="project" value="UniProtKB-UniPathway"/>
</dbReference>
<dbReference type="SUPFAM" id="SSF53623">
    <property type="entry name" value="MurD-like peptide ligases, catalytic domain"/>
    <property type="match status" value="1"/>
</dbReference>
<evidence type="ECO:0000256" key="3">
    <source>
        <dbReference type="ARBA" id="ARBA00013025"/>
    </source>
</evidence>
<keyword evidence="5" id="KW-0479">Metal-binding</keyword>
<dbReference type="InterPro" id="IPR036565">
    <property type="entry name" value="Mur-like_cat_sf"/>
</dbReference>
<dbReference type="PANTHER" id="PTHR11136:SF0">
    <property type="entry name" value="DIHYDROFOLATE SYNTHETASE-RELATED"/>
    <property type="match status" value="1"/>
</dbReference>
<evidence type="ECO:0000313" key="15">
    <source>
        <dbReference type="Proteomes" id="UP000183162"/>
    </source>
</evidence>
<dbReference type="EC" id="6.3.2.17" evidence="3"/>
<dbReference type="InterPro" id="IPR001645">
    <property type="entry name" value="Folylpolyglutamate_synth"/>
</dbReference>
<dbReference type="EMBL" id="FNGX01000005">
    <property type="protein sequence ID" value="SDL77501.1"/>
    <property type="molecule type" value="Genomic_DNA"/>
</dbReference>
<accession>A0A1G9MU13</accession>
<dbReference type="Proteomes" id="UP000183162">
    <property type="component" value="Unassembled WGS sequence"/>
</dbReference>
<dbReference type="RefSeq" id="WP_074567135.1">
    <property type="nucleotide sequence ID" value="NZ_FNGX01000005.1"/>
</dbReference>
<feature type="domain" description="Mur ligase C-terminal" evidence="12">
    <location>
        <begin position="294"/>
        <end position="400"/>
    </location>
</feature>
<gene>
    <name evidence="14" type="ORF">SAMN05216400_1579</name>
</gene>
<proteinExistence type="inferred from homology"/>
<feature type="domain" description="Mur ligase central" evidence="13">
    <location>
        <begin position="44"/>
        <end position="267"/>
    </location>
</feature>
<evidence type="ECO:0000256" key="11">
    <source>
        <dbReference type="PIRNR" id="PIRNR001563"/>
    </source>
</evidence>
<dbReference type="GO" id="GO:0004326">
    <property type="term" value="F:tetrahydrofolylpolyglutamate synthase activity"/>
    <property type="evidence" value="ECO:0007669"/>
    <property type="project" value="UniProtKB-EC"/>
</dbReference>
<evidence type="ECO:0000256" key="10">
    <source>
        <dbReference type="ARBA" id="ARBA00047493"/>
    </source>
</evidence>
<keyword evidence="4 11" id="KW-0436">Ligase</keyword>
<dbReference type="PANTHER" id="PTHR11136">
    <property type="entry name" value="FOLYLPOLYGLUTAMATE SYNTHASE-RELATED"/>
    <property type="match status" value="1"/>
</dbReference>
<evidence type="ECO:0000259" key="12">
    <source>
        <dbReference type="Pfam" id="PF02875"/>
    </source>
</evidence>
<dbReference type="UniPathway" id="UPA00219"/>
<dbReference type="InterPro" id="IPR013221">
    <property type="entry name" value="Mur_ligase_cen"/>
</dbReference>
<protein>
    <recommendedName>
        <fullName evidence="3">tetrahydrofolate synthase</fullName>
        <ecNumber evidence="3">6.3.2.17</ecNumber>
    </recommendedName>
    <alternativeName>
        <fullName evidence="9">Tetrahydrofolylpolyglutamate synthase</fullName>
    </alternativeName>
</protein>
<sequence>MNYTTTLNWIHSHKANGRRPSLERMRYLLDLLDNPQDKFPAVHVVGTNGKGSTTSFLQHILTSSGYKAGTFTSPFITRFNERIAINGEQISDNDLILTAKAVKPIVESDSFQKKVGKVTEFELVTTLMFYYFAKINPVDIAVIEAGIGGTFDSTNVFAAQAVICPSISIDHQDTLGNTLAEIAGHKAGVLKSNVPFIFGKMAPEVKEVFYQKSTSLGCPTYEIDKDFFVTENKKTFTFTQNDFSISDISLKMLGHHQKSNAALAAMTALILQNNFSKISRDSIKNGLGNTIWAGRCELMTPNLMLDGAHNEDSIAKLIDVLRNEFSGKHIHILFAGLSRKPLDTMLNELSDFDLCVTTFNFYQAQALSDYPEKYQKIPDYKKWLQQAEQNPNDMFVVTGSLYFISEVRNYLLNQ</sequence>
<dbReference type="Gene3D" id="3.40.1190.10">
    <property type="entry name" value="Mur-like, catalytic domain"/>
    <property type="match status" value="1"/>
</dbReference>
<reference evidence="14 15" key="1">
    <citation type="submission" date="2016-10" db="EMBL/GenBank/DDBJ databases">
        <authorList>
            <person name="de Groot N.N."/>
        </authorList>
    </citation>
    <scope>NUCLEOTIDE SEQUENCE [LARGE SCALE GENOMIC DNA]</scope>
    <source>
        <strain evidence="14 15">Sb09</strain>
    </source>
</reference>
<dbReference type="FunFam" id="3.40.1190.10:FF:000011">
    <property type="entry name" value="Folylpolyglutamate synthase/dihydrofolate synthase"/>
    <property type="match status" value="1"/>
</dbReference>
<keyword evidence="6 11" id="KW-0547">Nucleotide-binding</keyword>
<dbReference type="Gene3D" id="3.90.190.20">
    <property type="entry name" value="Mur ligase, C-terminal domain"/>
    <property type="match status" value="1"/>
</dbReference>
<evidence type="ECO:0000256" key="6">
    <source>
        <dbReference type="ARBA" id="ARBA00022741"/>
    </source>
</evidence>
<dbReference type="AlphaFoldDB" id="A0A1G9MU13"/>
<comment type="catalytic activity">
    <reaction evidence="10">
        <text>(6S)-5,6,7,8-tetrahydrofolyl-(gamma-L-Glu)(n) + L-glutamate + ATP = (6S)-5,6,7,8-tetrahydrofolyl-(gamma-L-Glu)(n+1) + ADP + phosphate + H(+)</text>
        <dbReference type="Rhea" id="RHEA:10580"/>
        <dbReference type="Rhea" id="RHEA-COMP:14738"/>
        <dbReference type="Rhea" id="RHEA-COMP:14740"/>
        <dbReference type="ChEBI" id="CHEBI:15378"/>
        <dbReference type="ChEBI" id="CHEBI:29985"/>
        <dbReference type="ChEBI" id="CHEBI:30616"/>
        <dbReference type="ChEBI" id="CHEBI:43474"/>
        <dbReference type="ChEBI" id="CHEBI:141005"/>
        <dbReference type="ChEBI" id="CHEBI:456216"/>
        <dbReference type="EC" id="6.3.2.17"/>
    </reaction>
</comment>
<name>A0A1G9MU13_STREI</name>
<dbReference type="InterPro" id="IPR004101">
    <property type="entry name" value="Mur_ligase_C"/>
</dbReference>
<dbReference type="PIRSF" id="PIRSF001563">
    <property type="entry name" value="Folylpolyglu_synth"/>
    <property type="match status" value="1"/>
</dbReference>
<organism evidence="14 15">
    <name type="scientific">Streptococcus equinus</name>
    <name type="common">Streptococcus bovis</name>
    <dbReference type="NCBI Taxonomy" id="1335"/>
    <lineage>
        <taxon>Bacteria</taxon>
        <taxon>Bacillati</taxon>
        <taxon>Bacillota</taxon>
        <taxon>Bacilli</taxon>
        <taxon>Lactobacillales</taxon>
        <taxon>Streptococcaceae</taxon>
        <taxon>Streptococcus</taxon>
    </lineage>
</organism>
<evidence type="ECO:0000256" key="4">
    <source>
        <dbReference type="ARBA" id="ARBA00022598"/>
    </source>
</evidence>
<comment type="similarity">
    <text evidence="2 11">Belongs to the folylpolyglutamate synthase family.</text>
</comment>
<evidence type="ECO:0000256" key="9">
    <source>
        <dbReference type="ARBA" id="ARBA00030592"/>
    </source>
</evidence>
<comment type="cofactor">
    <cofactor evidence="1">
        <name>Mg(2+)</name>
        <dbReference type="ChEBI" id="CHEBI:18420"/>
    </cofactor>
</comment>
<evidence type="ECO:0000313" key="14">
    <source>
        <dbReference type="EMBL" id="SDL77501.1"/>
    </source>
</evidence>
<dbReference type="NCBIfam" id="TIGR01499">
    <property type="entry name" value="folC"/>
    <property type="match status" value="1"/>
</dbReference>
<evidence type="ECO:0000256" key="5">
    <source>
        <dbReference type="ARBA" id="ARBA00022723"/>
    </source>
</evidence>
<dbReference type="SUPFAM" id="SSF53244">
    <property type="entry name" value="MurD-like peptide ligases, peptide-binding domain"/>
    <property type="match status" value="1"/>
</dbReference>
<dbReference type="Pfam" id="PF08245">
    <property type="entry name" value="Mur_ligase_M"/>
    <property type="match status" value="1"/>
</dbReference>
<evidence type="ECO:0000256" key="2">
    <source>
        <dbReference type="ARBA" id="ARBA00008276"/>
    </source>
</evidence>
<evidence type="ECO:0000256" key="7">
    <source>
        <dbReference type="ARBA" id="ARBA00022840"/>
    </source>
</evidence>
<evidence type="ECO:0000256" key="1">
    <source>
        <dbReference type="ARBA" id="ARBA00001946"/>
    </source>
</evidence>
<keyword evidence="7 11" id="KW-0067">ATP-binding</keyword>
<dbReference type="InterPro" id="IPR036615">
    <property type="entry name" value="Mur_ligase_C_dom_sf"/>
</dbReference>
<dbReference type="GO" id="GO:0046872">
    <property type="term" value="F:metal ion binding"/>
    <property type="evidence" value="ECO:0007669"/>
    <property type="project" value="UniProtKB-KW"/>
</dbReference>
<evidence type="ECO:0000256" key="8">
    <source>
        <dbReference type="ARBA" id="ARBA00022842"/>
    </source>
</evidence>
<dbReference type="OrthoDB" id="9809356at2"/>